<evidence type="ECO:0000313" key="3">
    <source>
        <dbReference type="Proteomes" id="UP000594778"/>
    </source>
</evidence>
<dbReference type="CDD" id="cd00093">
    <property type="entry name" value="HTH_XRE"/>
    <property type="match status" value="1"/>
</dbReference>
<reference evidence="2 3" key="1">
    <citation type="submission" date="2020-12" db="EMBL/GenBank/DDBJ databases">
        <title>FDA dAtabase for Regulatory Grade micrObial Sequences (FDA-ARGOS): Supporting development and validation of Infectious Disease Dx tests.</title>
        <authorList>
            <person name="Sproer C."/>
            <person name="Gronow S."/>
            <person name="Severitt S."/>
            <person name="Schroder I."/>
            <person name="Tallon L."/>
            <person name="Sadzewicz L."/>
            <person name="Zhao X."/>
            <person name="Boylan J."/>
            <person name="Ott S."/>
            <person name="Bowen H."/>
            <person name="Vavikolanu K."/>
            <person name="Mehta A."/>
            <person name="Aluvathingal J."/>
            <person name="Nadendla S."/>
            <person name="Lowell S."/>
            <person name="Myers T."/>
            <person name="Yan Y."/>
            <person name="Sichtig H."/>
        </authorList>
    </citation>
    <scope>NUCLEOTIDE SEQUENCE [LARGE SCALE GENOMIC DNA]</scope>
    <source>
        <strain evidence="2 3">FDAARGOS_909</strain>
    </source>
</reference>
<sequence>MDLLLQLPEHLVPNLKSLRRKSGFTRSELARALGISRARWLEIERDPASVSVRQLLEVLRLFDVQLFIRAADTPGPHVATLGLSPGWQQRRPQGRW</sequence>
<dbReference type="Gene3D" id="1.10.260.40">
    <property type="entry name" value="lambda repressor-like DNA-binding domains"/>
    <property type="match status" value="1"/>
</dbReference>
<dbReference type="InterPro" id="IPR010982">
    <property type="entry name" value="Lambda_DNA-bd_dom_sf"/>
</dbReference>
<dbReference type="Proteomes" id="UP000594778">
    <property type="component" value="Chromosome"/>
</dbReference>
<name>A0A7T2S7F7_DELAC</name>
<evidence type="ECO:0000313" key="2">
    <source>
        <dbReference type="EMBL" id="QPS10322.1"/>
    </source>
</evidence>
<dbReference type="GO" id="GO:0003677">
    <property type="term" value="F:DNA binding"/>
    <property type="evidence" value="ECO:0007669"/>
    <property type="project" value="InterPro"/>
</dbReference>
<protein>
    <submittedName>
        <fullName evidence="2">Helix-turn-helix transcriptional regulator</fullName>
    </submittedName>
</protein>
<proteinExistence type="predicted"/>
<dbReference type="PROSITE" id="PS50943">
    <property type="entry name" value="HTH_CROC1"/>
    <property type="match status" value="1"/>
</dbReference>
<dbReference type="AlphaFoldDB" id="A0A7T2S7F7"/>
<dbReference type="SMART" id="SM00530">
    <property type="entry name" value="HTH_XRE"/>
    <property type="match status" value="1"/>
</dbReference>
<feature type="domain" description="HTH cro/C1-type" evidence="1">
    <location>
        <begin position="15"/>
        <end position="66"/>
    </location>
</feature>
<evidence type="ECO:0000259" key="1">
    <source>
        <dbReference type="PROSITE" id="PS50943"/>
    </source>
</evidence>
<dbReference type="Pfam" id="PF13560">
    <property type="entry name" value="HTH_31"/>
    <property type="match status" value="1"/>
</dbReference>
<dbReference type="SUPFAM" id="SSF47413">
    <property type="entry name" value="lambda repressor-like DNA-binding domains"/>
    <property type="match status" value="1"/>
</dbReference>
<dbReference type="EMBL" id="CP065668">
    <property type="protein sequence ID" value="QPS10322.1"/>
    <property type="molecule type" value="Genomic_DNA"/>
</dbReference>
<gene>
    <name evidence="2" type="ORF">I6G66_10125</name>
</gene>
<organism evidence="2 3">
    <name type="scientific">Delftia acidovorans</name>
    <name type="common">Pseudomonas acidovorans</name>
    <name type="synonym">Comamonas acidovorans</name>
    <dbReference type="NCBI Taxonomy" id="80866"/>
    <lineage>
        <taxon>Bacteria</taxon>
        <taxon>Pseudomonadati</taxon>
        <taxon>Pseudomonadota</taxon>
        <taxon>Betaproteobacteria</taxon>
        <taxon>Burkholderiales</taxon>
        <taxon>Comamonadaceae</taxon>
        <taxon>Delftia</taxon>
    </lineage>
</organism>
<dbReference type="InterPro" id="IPR001387">
    <property type="entry name" value="Cro/C1-type_HTH"/>
</dbReference>
<accession>A0A7T2S7F7</accession>